<dbReference type="SUPFAM" id="SSF56349">
    <property type="entry name" value="DNA breaking-rejoining enzymes"/>
    <property type="match status" value="1"/>
</dbReference>
<evidence type="ECO:0000256" key="3">
    <source>
        <dbReference type="ARBA" id="ARBA00023172"/>
    </source>
</evidence>
<dbReference type="InterPro" id="IPR013762">
    <property type="entry name" value="Integrase-like_cat_sf"/>
</dbReference>
<evidence type="ECO:0000259" key="5">
    <source>
        <dbReference type="PROSITE" id="PS51898"/>
    </source>
</evidence>
<dbReference type="Gene3D" id="1.10.443.10">
    <property type="entry name" value="Intergrase catalytic core"/>
    <property type="match status" value="1"/>
</dbReference>
<dbReference type="Pfam" id="PF14659">
    <property type="entry name" value="Phage_int_SAM_3"/>
    <property type="match status" value="1"/>
</dbReference>
<keyword evidence="2 4" id="KW-0238">DNA-binding</keyword>
<dbReference type="PANTHER" id="PTHR30349">
    <property type="entry name" value="PHAGE INTEGRASE-RELATED"/>
    <property type="match status" value="1"/>
</dbReference>
<evidence type="ECO:0000256" key="1">
    <source>
        <dbReference type="ARBA" id="ARBA00022908"/>
    </source>
</evidence>
<keyword evidence="3" id="KW-0233">DNA recombination</keyword>
<comment type="caution">
    <text evidence="7">The sequence shown here is derived from an EMBL/GenBank/DDBJ whole genome shotgun (WGS) entry which is preliminary data.</text>
</comment>
<dbReference type="InterPro" id="IPR011010">
    <property type="entry name" value="DNA_brk_join_enz"/>
</dbReference>
<evidence type="ECO:0000259" key="6">
    <source>
        <dbReference type="PROSITE" id="PS51900"/>
    </source>
</evidence>
<keyword evidence="8" id="KW-1185">Reference proteome</keyword>
<dbReference type="EMBL" id="BOOF01000052">
    <property type="protein sequence ID" value="GIH66357.1"/>
    <property type="molecule type" value="Genomic_DNA"/>
</dbReference>
<reference evidence="7 8" key="1">
    <citation type="submission" date="2021-01" db="EMBL/GenBank/DDBJ databases">
        <title>Whole genome shotgun sequence of Microbispora siamensis NBRC 104113.</title>
        <authorList>
            <person name="Komaki H."/>
            <person name="Tamura T."/>
        </authorList>
    </citation>
    <scope>NUCLEOTIDE SEQUENCE [LARGE SCALE GENOMIC DNA]</scope>
    <source>
        <strain evidence="7 8">NBRC 104113</strain>
    </source>
</reference>
<evidence type="ECO:0000256" key="2">
    <source>
        <dbReference type="ARBA" id="ARBA00023125"/>
    </source>
</evidence>
<dbReference type="CDD" id="cd01189">
    <property type="entry name" value="INT_ICEBs1_C_like"/>
    <property type="match status" value="1"/>
</dbReference>
<dbReference type="Gene3D" id="1.10.150.130">
    <property type="match status" value="1"/>
</dbReference>
<sequence>MGKRANGEGSVFPYKDGWAGYVWVTTPEGKRTRKWAYGKTREETHEKWLKLHELASKGPVPTKHPTVAAYLAQWLAEVVKPNREPTTYVAYEPLVRLYIIPGLGKKRLDKLTVRDVQTWLNSLTTLCTCCDQKKDHKRPESKRRCCSKGQCCESYPSRSTITGIRSVLRAALGNAVREELISKNVAALATLPTKAKTKSKRRKRHAIWSVDEARRFLEYVRGKDDPLYAAYVLILGLGLRRGEVLGLVWDSVDFESSELWINHQLTRVSGQLLHRDTTKTEDSENSLPLIGLCVSALKHRQRVQEDARKEAGAKWKDSDLVFTTKFGTPIEPRNFNRSFDLHCAGAEVPRIRVHDTRHTCASLLAALDVHPRVAMRILRHSQISLTMNVYTQIPSPATRKALDRLSQSLDGEAQSNITL</sequence>
<feature type="domain" description="Core-binding (CB)" evidence="6">
    <location>
        <begin position="61"/>
        <end position="176"/>
    </location>
</feature>
<organism evidence="7 8">
    <name type="scientific">Microbispora siamensis</name>
    <dbReference type="NCBI Taxonomy" id="564413"/>
    <lineage>
        <taxon>Bacteria</taxon>
        <taxon>Bacillati</taxon>
        <taxon>Actinomycetota</taxon>
        <taxon>Actinomycetes</taxon>
        <taxon>Streptosporangiales</taxon>
        <taxon>Streptosporangiaceae</taxon>
        <taxon>Microbispora</taxon>
    </lineage>
</organism>
<dbReference type="PROSITE" id="PS51898">
    <property type="entry name" value="TYR_RECOMBINASE"/>
    <property type="match status" value="1"/>
</dbReference>
<evidence type="ECO:0000313" key="7">
    <source>
        <dbReference type="EMBL" id="GIH66357.1"/>
    </source>
</evidence>
<name>A0ABQ4GY32_9ACTN</name>
<dbReference type="Proteomes" id="UP000660454">
    <property type="component" value="Unassembled WGS sequence"/>
</dbReference>
<evidence type="ECO:0000256" key="4">
    <source>
        <dbReference type="PROSITE-ProRule" id="PRU01248"/>
    </source>
</evidence>
<dbReference type="RefSeq" id="WP_204052216.1">
    <property type="nucleotide sequence ID" value="NZ_BOOF01000052.1"/>
</dbReference>
<dbReference type="PANTHER" id="PTHR30349:SF91">
    <property type="entry name" value="INTA PROTEIN"/>
    <property type="match status" value="1"/>
</dbReference>
<dbReference type="InterPro" id="IPR004107">
    <property type="entry name" value="Integrase_SAM-like_N"/>
</dbReference>
<accession>A0ABQ4GY32</accession>
<evidence type="ECO:0000313" key="8">
    <source>
        <dbReference type="Proteomes" id="UP000660454"/>
    </source>
</evidence>
<dbReference type="PROSITE" id="PS51900">
    <property type="entry name" value="CB"/>
    <property type="match status" value="1"/>
</dbReference>
<gene>
    <name evidence="7" type="ORF">Msi02_71740</name>
</gene>
<feature type="domain" description="Tyr recombinase" evidence="5">
    <location>
        <begin position="203"/>
        <end position="403"/>
    </location>
</feature>
<dbReference type="InterPro" id="IPR050090">
    <property type="entry name" value="Tyrosine_recombinase_XerCD"/>
</dbReference>
<protein>
    <submittedName>
        <fullName evidence="7">Site-specific integrase</fullName>
    </submittedName>
</protein>
<dbReference type="InterPro" id="IPR002104">
    <property type="entry name" value="Integrase_catalytic"/>
</dbReference>
<keyword evidence="1" id="KW-0229">DNA integration</keyword>
<dbReference type="InterPro" id="IPR010998">
    <property type="entry name" value="Integrase_recombinase_N"/>
</dbReference>
<dbReference type="InterPro" id="IPR044068">
    <property type="entry name" value="CB"/>
</dbReference>
<proteinExistence type="predicted"/>
<dbReference type="Pfam" id="PF00589">
    <property type="entry name" value="Phage_integrase"/>
    <property type="match status" value="1"/>
</dbReference>